<proteinExistence type="inferred from homology"/>
<dbReference type="GO" id="GO:0006046">
    <property type="term" value="P:N-acetylglucosamine catabolic process"/>
    <property type="evidence" value="ECO:0007669"/>
    <property type="project" value="TreeGrafter"/>
</dbReference>
<dbReference type="EC" id="3.5.1.25" evidence="5"/>
<evidence type="ECO:0000313" key="5">
    <source>
        <dbReference type="EMBL" id="MBW4707018.1"/>
    </source>
</evidence>
<reference evidence="5" key="1">
    <citation type="submission" date="2021-07" db="EMBL/GenBank/DDBJ databases">
        <title>Roseobacter insulae sp. nov., isolated from a tidal flat.</title>
        <authorList>
            <person name="Park S."/>
            <person name="Yoon J.-H."/>
        </authorList>
    </citation>
    <scope>NUCLEOTIDE SEQUENCE</scope>
    <source>
        <strain evidence="5">YSTF-M11</strain>
    </source>
</reference>
<dbReference type="InterPro" id="IPR003764">
    <property type="entry name" value="GlcNAc_6-P_deAcase"/>
</dbReference>
<keyword evidence="3" id="KW-0119">Carbohydrate metabolism</keyword>
<sequence>MTKIVKAYAGAQIHDGHTLHENRALAVLQDGQVALPLHHELPPDCDIHKFDGGVIVPGFVDLQVNGGGGIMFNDNQSVDTLATIARAHTGKGTVAILPTLITDTPDRTRAAITAVEQAIAQRVDGIAGIHLEGPHLSVTRKGAHDPDLIRPMEEDDLRLLLHAGDRLPNVMVTVAPESTSLSQITTLTDAGVIVSLGHTDADHDTCMAAFDAGASCVTHLFNAMSQMGNREPGLVGAALARDDVYAGLIADGIHVHPATMRNALAAKSPSDRIFLVTDAMATAGSDIESFTLNGRDVFRNAHRLTLADGTLAGADLDMARAISVLIEEVGEDPGVAFTRATSTPAELLRERGELGRLSSNLDRLLYFDPGTLHPQRLSEVQAIQAISTPAAP</sequence>
<evidence type="ECO:0000313" key="6">
    <source>
        <dbReference type="Proteomes" id="UP001138661"/>
    </source>
</evidence>
<keyword evidence="1" id="KW-0479">Metal-binding</keyword>
<evidence type="ECO:0000259" key="4">
    <source>
        <dbReference type="Pfam" id="PF01979"/>
    </source>
</evidence>
<comment type="similarity">
    <text evidence="3">Belongs to the metallo-dependent hydrolases superfamily. NagA family.</text>
</comment>
<dbReference type="PIRSF" id="PIRSF038994">
    <property type="entry name" value="NagA"/>
    <property type="match status" value="1"/>
</dbReference>
<organism evidence="5 6">
    <name type="scientific">Roseobacter insulae</name>
    <dbReference type="NCBI Taxonomy" id="2859783"/>
    <lineage>
        <taxon>Bacteria</taxon>
        <taxon>Pseudomonadati</taxon>
        <taxon>Pseudomonadota</taxon>
        <taxon>Alphaproteobacteria</taxon>
        <taxon>Rhodobacterales</taxon>
        <taxon>Roseobacteraceae</taxon>
        <taxon>Roseobacter</taxon>
    </lineage>
</organism>
<dbReference type="PANTHER" id="PTHR11113">
    <property type="entry name" value="N-ACETYLGLUCOSAMINE-6-PHOSPHATE DEACETYLASE"/>
    <property type="match status" value="1"/>
</dbReference>
<dbReference type="EMBL" id="JAHXDN010000001">
    <property type="protein sequence ID" value="MBW4707018.1"/>
    <property type="molecule type" value="Genomic_DNA"/>
</dbReference>
<evidence type="ECO:0000256" key="2">
    <source>
        <dbReference type="ARBA" id="ARBA00022801"/>
    </source>
</evidence>
<evidence type="ECO:0000256" key="1">
    <source>
        <dbReference type="ARBA" id="ARBA00022723"/>
    </source>
</evidence>
<evidence type="ECO:0000256" key="3">
    <source>
        <dbReference type="PIRNR" id="PIRNR038994"/>
    </source>
</evidence>
<comment type="caution">
    <text evidence="5">The sequence shown here is derived from an EMBL/GenBank/DDBJ whole genome shotgun (WGS) entry which is preliminary data.</text>
</comment>
<dbReference type="PANTHER" id="PTHR11113:SF14">
    <property type="entry name" value="N-ACETYLGLUCOSAMINE-6-PHOSPHATE DEACETYLASE"/>
    <property type="match status" value="1"/>
</dbReference>
<dbReference type="Proteomes" id="UP001138661">
    <property type="component" value="Unassembled WGS sequence"/>
</dbReference>
<dbReference type="RefSeq" id="WP_219499414.1">
    <property type="nucleotide sequence ID" value="NZ_JAHXDN010000001.1"/>
</dbReference>
<dbReference type="Pfam" id="PF01979">
    <property type="entry name" value="Amidohydro_1"/>
    <property type="match status" value="1"/>
</dbReference>
<dbReference type="AlphaFoldDB" id="A0A9X1FUA6"/>
<keyword evidence="6" id="KW-1185">Reference proteome</keyword>
<dbReference type="GO" id="GO:0046872">
    <property type="term" value="F:metal ion binding"/>
    <property type="evidence" value="ECO:0007669"/>
    <property type="project" value="UniProtKB-KW"/>
</dbReference>
<accession>A0A9X1FUA6</accession>
<name>A0A9X1FUA6_9RHOB</name>
<keyword evidence="2 3" id="KW-0378">Hydrolase</keyword>
<dbReference type="InterPro" id="IPR006680">
    <property type="entry name" value="Amidohydro-rel"/>
</dbReference>
<gene>
    <name evidence="5" type="primary">nagA</name>
    <name evidence="5" type="ORF">KX928_04370</name>
</gene>
<protein>
    <submittedName>
        <fullName evidence="5">N-acetylglucosamine-6-phosphate deacetylase</fullName>
        <ecNumber evidence="5">3.5.1.25</ecNumber>
    </submittedName>
</protein>
<dbReference type="GO" id="GO:0008448">
    <property type="term" value="F:N-acetylglucosamine-6-phosphate deacetylase activity"/>
    <property type="evidence" value="ECO:0007669"/>
    <property type="project" value="UniProtKB-EC"/>
</dbReference>
<dbReference type="NCBIfam" id="TIGR00221">
    <property type="entry name" value="nagA"/>
    <property type="match status" value="1"/>
</dbReference>
<feature type="domain" description="Amidohydrolase-related" evidence="4">
    <location>
        <begin position="54"/>
        <end position="356"/>
    </location>
</feature>